<proteinExistence type="predicted"/>
<accession>A0A7C9R5F7</accession>
<sequence length="57" mass="7027">MEPLHVWTMMQHELTRKSRERQRSYKGEAQEIPSRGILRRLWSGLFRSRRERRDNAC</sequence>
<dbReference type="EMBL" id="JAAKZG010000002">
    <property type="protein sequence ID" value="NGN40339.1"/>
    <property type="molecule type" value="Genomic_DNA"/>
</dbReference>
<protein>
    <submittedName>
        <fullName evidence="1">Uncharacterized protein</fullName>
    </submittedName>
</protein>
<keyword evidence="2" id="KW-1185">Reference proteome</keyword>
<organism evidence="1 2">
    <name type="scientific">Mesorhizobium zhangyense</name>
    <dbReference type="NCBI Taxonomy" id="1776730"/>
    <lineage>
        <taxon>Bacteria</taxon>
        <taxon>Pseudomonadati</taxon>
        <taxon>Pseudomonadota</taxon>
        <taxon>Alphaproteobacteria</taxon>
        <taxon>Hyphomicrobiales</taxon>
        <taxon>Phyllobacteriaceae</taxon>
        <taxon>Mesorhizobium</taxon>
    </lineage>
</organism>
<reference evidence="1 2" key="1">
    <citation type="submission" date="2020-02" db="EMBL/GenBank/DDBJ databases">
        <title>Genome sequence of the type strain CGMCC 1.15528 of Mesorhizobium zhangyense.</title>
        <authorList>
            <person name="Gao J."/>
            <person name="Sun J."/>
        </authorList>
    </citation>
    <scope>NUCLEOTIDE SEQUENCE [LARGE SCALE GENOMIC DNA]</scope>
    <source>
        <strain evidence="1 2">CGMCC 1.15528</strain>
    </source>
</reference>
<comment type="caution">
    <text evidence="1">The sequence shown here is derived from an EMBL/GenBank/DDBJ whole genome shotgun (WGS) entry which is preliminary data.</text>
</comment>
<dbReference type="RefSeq" id="WP_165114877.1">
    <property type="nucleotide sequence ID" value="NZ_JAAKZG010000002.1"/>
</dbReference>
<dbReference type="AlphaFoldDB" id="A0A7C9R5F7"/>
<evidence type="ECO:0000313" key="2">
    <source>
        <dbReference type="Proteomes" id="UP000481252"/>
    </source>
</evidence>
<evidence type="ECO:0000313" key="1">
    <source>
        <dbReference type="EMBL" id="NGN40339.1"/>
    </source>
</evidence>
<dbReference type="Proteomes" id="UP000481252">
    <property type="component" value="Unassembled WGS sequence"/>
</dbReference>
<gene>
    <name evidence="1" type="ORF">G6N74_04620</name>
</gene>
<name>A0A7C9R5F7_9HYPH</name>